<reference evidence="2 3" key="1">
    <citation type="submission" date="2024-01" db="EMBL/GenBank/DDBJ databases">
        <title>The genome of the rayed Mediterranean limpet Patella caerulea (Linnaeus, 1758).</title>
        <authorList>
            <person name="Anh-Thu Weber A."/>
            <person name="Halstead-Nussloch G."/>
        </authorList>
    </citation>
    <scope>NUCLEOTIDE SEQUENCE [LARGE SCALE GENOMIC DNA]</scope>
    <source>
        <strain evidence="2">AATW-2023a</strain>
        <tissue evidence="2">Whole specimen</tissue>
    </source>
</reference>
<name>A0AAN8G445_PATCE</name>
<dbReference type="InterPro" id="IPR052972">
    <property type="entry name" value="Sacsin_chaperone_reg"/>
</dbReference>
<dbReference type="GO" id="GO:0030544">
    <property type="term" value="F:Hsp70 protein binding"/>
    <property type="evidence" value="ECO:0007669"/>
    <property type="project" value="TreeGrafter"/>
</dbReference>
<evidence type="ECO:0000313" key="2">
    <source>
        <dbReference type="EMBL" id="KAK6165580.1"/>
    </source>
</evidence>
<dbReference type="EMBL" id="JAZGQO010000021">
    <property type="protein sequence ID" value="KAK6165580.1"/>
    <property type="molecule type" value="Genomic_DNA"/>
</dbReference>
<dbReference type="SUPFAM" id="SSF55874">
    <property type="entry name" value="ATPase domain of HSP90 chaperone/DNA topoisomerase II/histidine kinase"/>
    <property type="match status" value="3"/>
</dbReference>
<dbReference type="NCBIfam" id="NF047352">
    <property type="entry name" value="P_loop_sacsin"/>
    <property type="match status" value="3"/>
</dbReference>
<dbReference type="InterPro" id="IPR036890">
    <property type="entry name" value="HATPase_C_sf"/>
</dbReference>
<gene>
    <name evidence="2" type="ORF">SNE40_022484</name>
</gene>
<dbReference type="Pfam" id="PF25794">
    <property type="entry name" value="SACS"/>
    <property type="match status" value="3"/>
</dbReference>
<proteinExistence type="predicted"/>
<protein>
    <recommendedName>
        <fullName evidence="1">Sacsin/Nov domain-containing protein</fullName>
    </recommendedName>
</protein>
<feature type="domain" description="Sacsin/Nov" evidence="1">
    <location>
        <begin position="18"/>
        <end position="249"/>
    </location>
</feature>
<dbReference type="Proteomes" id="UP001347796">
    <property type="component" value="Unassembled WGS sequence"/>
</dbReference>
<evidence type="ECO:0000313" key="3">
    <source>
        <dbReference type="Proteomes" id="UP001347796"/>
    </source>
</evidence>
<organism evidence="2 3">
    <name type="scientific">Patella caerulea</name>
    <name type="common">Rayed Mediterranean limpet</name>
    <dbReference type="NCBI Taxonomy" id="87958"/>
    <lineage>
        <taxon>Eukaryota</taxon>
        <taxon>Metazoa</taxon>
        <taxon>Spiralia</taxon>
        <taxon>Lophotrochozoa</taxon>
        <taxon>Mollusca</taxon>
        <taxon>Gastropoda</taxon>
        <taxon>Patellogastropoda</taxon>
        <taxon>Patelloidea</taxon>
        <taxon>Patellidae</taxon>
        <taxon>Patella</taxon>
    </lineage>
</organism>
<sequence>MEEESSDEEFSAMKLPSLIDMLKRLLEQYSDGQILKELIQNAEDGGATRIKFMFVNKHHQPSTTLSMWKENPIQFAMKGPALCVYNDGIFTKEDWEGIAAIQCSGKENEPLKVGRFGLGFKSVFHITDTPLILSGNKLMIINPAANVHDVVITKKLRKIDERSRKEILDLMSGIFGFSPEVFQLQDGFSGTIFWFPLRTIESILSKTIYDEKKIRDIFHGFTSLAPSILLFLKKIEIIEIYEKNNRIQKLFEVCLSGGDLLMLRQGRARFIREIECVSGQFASQPITNILRPKIRCKGFNWLQMETSDDEWLVINHYHGGHVSSELKKLVEDDDWPYSPYVSIAACLSQPITRGHVFCFLPLPLEGQSLTGLPVHVNGFFALSQDRHHVKWNTSEQDRNNSHTEKSILWNQHLVKEILPHVYTNLILQLIDDENIRSQPLTSSVRSQRADVVYRTLPNHANVTENWKNLIDPIFQKLYSTACMFTKQKGGIWTKLQNTVFTKLQDENIVHSVEHTYLLCGRNFSRAPNFILDAFRKHGPITFISTKHLRDVLLQHPEVYSQLDSKDKLNLLHYILDNDVNCLQGLTLLPLAGGNFSTFTTGRTATVYIFEDVDDMEMFPGLESLFVKSDIGSDLYHKIYSTTGIFQIKIFDFYDFPNLMKQYPLQGKRVTEPIKRWLCKVWTYIGRHKELIKKTNIDHLYLLPWTDPRTSEVILQRLYEIAISASYTGLESLAEPLSGALEKLNIKVYKSLPEYISTVVVGTFVEYPTPVGLLNCLRRITQDGQKIEGIVHFFNSTATVLEKEHFIRGLNTMKNISDIRNLLRKLHLFPLTPGAKINICLDAVNDIYVYDGRNDIPKKPHPKMIMCSSKMVEAVDVAIKLGARRRTFTEIITNILYHLSTGSVYSMDDTLVFMDYFIRNINIFAYDQQKMALARYIKFIENETGQYCCASDLFDPKSKLLQDMFGYDRSVFPSNRYDKQLNNLKKLGLRSEQEVTDDEILKTAKLINDKYHNSPGSLNLDRIARALLKYLNEYEDNLQTDTVRLISTLTWCPIMDKRPKGYPEKLIFAGGEQPNLLKKPCELIDCKYVNLVGGQQFIATEDMPPSLGVFLIQISDVATSVFNQLLHVSTNYYSRTMAEHQQFMSVLADIYEFLSNYTISRTAVQQKRIVWTGWEGKFQSPENVWLNRKQSDIPLQPYMYSLPDDFDKLLDWFRGMGCESDQSTTVLLKVLRKVRDKHNNYGLQPNDAVNKDLSLVIQIVNTLASSKEDLSEDILLPICSESDDVLQLKQAQECTVCNDDWLSDLVSTQTESDTIYFIHKRISSDTAAIFKVPVLNDRVLKHAEQLDMDFGQTEPLTTRLHNLLKDYTDGFTIPKEIIQNADDAGATTVKLLYDERTVKEAQMCLFNEGMIPCQGPAFWAYNDATFTKDDFINITRLAGATKKDDSMKIGRFGLGFNSVYNLTDVPSFLSGETYVIFDPHRSHLGKSGLKMNLNFPGNQSVRRNMKGQFYPFEGIFGCNILNKDRVHFKGTLFRLPLRNSEEASISEIKGMSYSKSEMKEFIKKIEEGAGNLLLFTQHVHTIELYHLEKGSVAERPKLLMQVLKSSDRSGLSVVETLAEARKAGSNPQLSETIQIALRITTHSNCICGVTESDCTVSFLVNWSFGKGRSLLEASKPHFKGLLPIAATAVSYQCLRNIQGFYKDSHLFCFLPLPIESKLPVHINASFAVQSSRRELAWRNEDDKKSECVEDTWNTVLLEDAGSQAYIHMLTTMAARLSPQEYYRLWPSVFSHPKHDKILTREVYITICKDDFAVFPSINRVVSLNLAAFLCPELRKTEEVGNIAFRALQHFEKDLLDFEEVTVVDLPPSLLENFKRSGCEKQINERIISTLSFYRQIVFPNLNSPYWSKEELDKILVYALLLGKTELNDLISSHNCIPTKPNGRRRRPSDLIHPSGELAKLFAIEEECFPEDIHLYTSDNALNALVSLGMKRNELEWEHLPERITSVLHTELLINRATNVLKYLASTVWYGNNEEVRYKNCPPAICSVISKLEFLATQDPPADWKLPWYGYKNKGRLFISPREGYLPECSNLVGCIQPIVDANEYKYNRKITDVLKWLGVRHLQSGIDLELVIENMLTISKYYIDSGLKDGMFYRVDVAFAEIYKYLHQVIMGDNEEHTMYIKQSLENKPIILHERTLKTADKTVMELRHDLSPYLFKVDPRYKRFKDLFEILGVRAELTSSMLIDVLQSISAEKGNAKLSPDEIDCMNTLCNEFKRIYMYDQQIDLTYRDSLKSIRLPDEEGVLTFTKDLYFDDSEWLLNMLNVKHLHKSFSHHVASLMGVKSKRSHDIESLSSPLFSEFGQHEDLTNRIKRILEGYPCDESILKELLQNADDAGATEVIFIKDFRQLPSKRLPDDKLSQIQGPALCVYNNSCFSERDLQGIQDLGSGSKSDDVLKTGQYGVGFNVVYHITDVPSFWSKGGEIGDVICLFDPHCKYLPSATGKRPGARLEVSGLRGRYTDFMEGYLPKFTNKLDKGTLFRLPLRTKYMAPASRIRSEFTTTKDIEEIMTCIKVQIFPCMLFLENITTIKIASVNQNGDLIIEHEVSSKMNRGDTEKQKEYNSYLCELSHKMGDLQPNTLKAPFEIQITLNLEETKSNKLEQFAIVKRVGFLPKSKFPDKLNTAYNKGIVQKLPRGGVAINLAGEVNGNAYCTLPLPIQTGLPVHINGQFALDHESRRNLWCGQDSVEGQWNEHLAKYVIVPAYISALNYFKDYLLDYRKSWKPNELIRKIEEHFPSIEKATDVFWKTVTKECYQWMALKECQMFPVVTNTSNNLSSITWVKLQIGNDGDFAGCFNMLKYYLKEIGIQPQPTYYRSAGINHQHSVGISEYQLAKIDKLRGILVDLGMKILVSSEIILQQFKMSELDVQSTTPGNVLRFLKSYSENAQRNRCILGNLPCDISLTVFKKSEALKLVLEFVMKGINEDNVNSLYGAPLLLKQDNTVDVFSINSTVIVSKYCDLLPEHSSNFLSSEILNLMDTFMDSFNPFLELNLQSFSNLAKISSTKRICLNNIVPWDSNTPVSENWLLRAWEFISDHLPVDLKRKELILNLNPIVEFSLLPVKRGQETLLYPLSLADHILNDIAFGRISSSNQGTIKVLTELGIPILATFSKFIKRELAVKIDNPSGILELMIKNIDCLHSLSGKQAEHLWKYFSTHVEDIKHIQKIEILPIFQSYDGHMISLDRDKRYICINDSRQTVPKEGLHHWSDVSNIEILRYNHDLHTLYERVKVEITEPCSLYIKYILGNFHCFRLENQLIHLKYIRDHLLYKENCDLNSQLKNVKFVPFEGIMWTASKFYDKENDVFKAMENHLSFPPSPFDQGEWRYFMIVAGLKNEVSSEMFVTFAKIIEHAGVNATSTEQSHTLVRHLICSENTSDAQFCKRIREIKFIEGFHLNSADYRSRIHHQYGCRENFICFNGSFKNVHTNLVWTESNILPPYIIPSSTFLGIQATINPNKFINHLTRICGSLANGNILKEINREPIINLFKELYQYINDNEDVKSMPELRTLNLIFLPDE</sequence>
<comment type="caution">
    <text evidence="2">The sequence shown here is derived from an EMBL/GenBank/DDBJ whole genome shotgun (WGS) entry which is preliminary data.</text>
</comment>
<feature type="domain" description="Sacsin/Nov" evidence="1">
    <location>
        <begin position="2362"/>
        <end position="2596"/>
    </location>
</feature>
<keyword evidence="3" id="KW-1185">Reference proteome</keyword>
<dbReference type="PANTHER" id="PTHR15600">
    <property type="entry name" value="SACSIN"/>
    <property type="match status" value="1"/>
</dbReference>
<accession>A0AAN8G445</accession>
<dbReference type="PANTHER" id="PTHR15600:SF42">
    <property type="entry name" value="SACSIN"/>
    <property type="match status" value="1"/>
</dbReference>
<dbReference type="InterPro" id="IPR058210">
    <property type="entry name" value="SACS/Nov_dom"/>
</dbReference>
<evidence type="ECO:0000259" key="1">
    <source>
        <dbReference type="Pfam" id="PF25794"/>
    </source>
</evidence>
<feature type="domain" description="Sacsin/Nov" evidence="1">
    <location>
        <begin position="1353"/>
        <end position="1592"/>
    </location>
</feature>